<keyword evidence="3" id="KW-0963">Cytoplasm</keyword>
<keyword evidence="5 9" id="KW-0175">Coiled coil</keyword>
<accession>A0A9D4YWK7</accession>
<feature type="coiled-coil region" evidence="9">
    <location>
        <begin position="207"/>
        <end position="234"/>
    </location>
</feature>
<dbReference type="GO" id="GO:0005930">
    <property type="term" value="C:axoneme"/>
    <property type="evidence" value="ECO:0007669"/>
    <property type="project" value="UniProtKB-SubCell"/>
</dbReference>
<dbReference type="GO" id="GO:0030992">
    <property type="term" value="C:intraciliary transport particle B"/>
    <property type="evidence" value="ECO:0007669"/>
    <property type="project" value="TreeGrafter"/>
</dbReference>
<reference evidence="11" key="1">
    <citation type="journal article" date="2019" name="Plant J.">
        <title>Chlorella vulgaris genome assembly and annotation reveals the molecular basis for metabolic acclimation to high light conditions.</title>
        <authorList>
            <person name="Cecchin M."/>
            <person name="Marcolungo L."/>
            <person name="Rossato M."/>
            <person name="Girolomoni L."/>
            <person name="Cosentino E."/>
            <person name="Cuine S."/>
            <person name="Li-Beisson Y."/>
            <person name="Delledonne M."/>
            <person name="Ballottari M."/>
        </authorList>
    </citation>
    <scope>NUCLEOTIDE SEQUENCE</scope>
    <source>
        <strain evidence="11">211/11P</strain>
    </source>
</reference>
<evidence type="ECO:0000256" key="3">
    <source>
        <dbReference type="ARBA" id="ARBA00022490"/>
    </source>
</evidence>
<dbReference type="GO" id="GO:0042073">
    <property type="term" value="P:intraciliary transport"/>
    <property type="evidence" value="ECO:0007669"/>
    <property type="project" value="TreeGrafter"/>
</dbReference>
<sequence>MDKEAKVSYLNKLVDTIEATVGETVPARPLKIVAGLEPEATNRMLQMLADAARKSQGAPQLMNEGTVVAAGRKASVAAGGRASIRVRASIGGSGSDRAAAALAAASLLHGMAPGGNEGEEEDAVPVVFARLDNLLPALSRRMDEARHVLSKNGAAGGSSEALAQCNKVQAIAQDAVVLAKCIEALHSSAHIVAAECAAWGKEADKLSARVEQEMQAAAEAAASQQAKVAQLDADTAAARKRVALLTAARA</sequence>
<feature type="domain" description="TRAF3-interacting protein 1 N-terminal" evidence="10">
    <location>
        <begin position="2"/>
        <end position="52"/>
    </location>
</feature>
<dbReference type="EMBL" id="SIDB01000007">
    <property type="protein sequence ID" value="KAI3430466.1"/>
    <property type="molecule type" value="Genomic_DNA"/>
</dbReference>
<evidence type="ECO:0000313" key="12">
    <source>
        <dbReference type="Proteomes" id="UP001055712"/>
    </source>
</evidence>
<dbReference type="PANTHER" id="PTHR31363">
    <property type="entry name" value="TRAF3-INTERACTING PROTEIN 1"/>
    <property type="match status" value="1"/>
</dbReference>
<keyword evidence="6" id="KW-0206">Cytoskeleton</keyword>
<dbReference type="InterPro" id="IPR018799">
    <property type="entry name" value="TRAF3IP1"/>
</dbReference>
<evidence type="ECO:0000256" key="8">
    <source>
        <dbReference type="ARBA" id="ARBA00043971"/>
    </source>
</evidence>
<comment type="similarity">
    <text evidence="8">Belongs to the TRAF3IP1 family.</text>
</comment>
<evidence type="ECO:0000256" key="5">
    <source>
        <dbReference type="ARBA" id="ARBA00023054"/>
    </source>
</evidence>
<organism evidence="11 12">
    <name type="scientific">Chlorella vulgaris</name>
    <name type="common">Green alga</name>
    <dbReference type="NCBI Taxonomy" id="3077"/>
    <lineage>
        <taxon>Eukaryota</taxon>
        <taxon>Viridiplantae</taxon>
        <taxon>Chlorophyta</taxon>
        <taxon>core chlorophytes</taxon>
        <taxon>Trebouxiophyceae</taxon>
        <taxon>Chlorellales</taxon>
        <taxon>Chlorellaceae</taxon>
        <taxon>Chlorella clade</taxon>
        <taxon>Chlorella</taxon>
    </lineage>
</organism>
<comment type="subcellular location">
    <subcellularLocation>
        <location evidence="2">Cytoplasm</location>
        <location evidence="2">Cytoskeleton</location>
        <location evidence="2">Cilium axoneme</location>
    </subcellularLocation>
    <subcellularLocation>
        <location evidence="1">Cytoplasm</location>
        <location evidence="1">Cytoskeleton</location>
        <location evidence="1">Cilium basal body</location>
    </subcellularLocation>
</comment>
<dbReference type="Pfam" id="PF10243">
    <property type="entry name" value="MIP-T3"/>
    <property type="match status" value="1"/>
</dbReference>
<keyword evidence="4" id="KW-0970">Cilium biogenesis/degradation</keyword>
<keyword evidence="12" id="KW-1185">Reference proteome</keyword>
<comment type="caution">
    <text evidence="11">The sequence shown here is derived from an EMBL/GenBank/DDBJ whole genome shotgun (WGS) entry which is preliminary data.</text>
</comment>
<evidence type="ECO:0000256" key="6">
    <source>
        <dbReference type="ARBA" id="ARBA00023212"/>
    </source>
</evidence>
<evidence type="ECO:0000313" key="11">
    <source>
        <dbReference type="EMBL" id="KAI3430466.1"/>
    </source>
</evidence>
<dbReference type="Proteomes" id="UP001055712">
    <property type="component" value="Unassembled WGS sequence"/>
</dbReference>
<dbReference type="GO" id="GO:0036064">
    <property type="term" value="C:ciliary basal body"/>
    <property type="evidence" value="ECO:0007669"/>
    <property type="project" value="TreeGrafter"/>
</dbReference>
<evidence type="ECO:0000259" key="10">
    <source>
        <dbReference type="Pfam" id="PF10243"/>
    </source>
</evidence>
<gene>
    <name evidence="11" type="ORF">D9Q98_005061</name>
</gene>
<keyword evidence="7" id="KW-0966">Cell projection</keyword>
<dbReference type="GO" id="GO:0060271">
    <property type="term" value="P:cilium assembly"/>
    <property type="evidence" value="ECO:0007669"/>
    <property type="project" value="TreeGrafter"/>
</dbReference>
<evidence type="ECO:0000256" key="2">
    <source>
        <dbReference type="ARBA" id="ARBA00004430"/>
    </source>
</evidence>
<dbReference type="GO" id="GO:0070507">
    <property type="term" value="P:regulation of microtubule cytoskeleton organization"/>
    <property type="evidence" value="ECO:0007669"/>
    <property type="project" value="TreeGrafter"/>
</dbReference>
<dbReference type="GO" id="GO:0008017">
    <property type="term" value="F:microtubule binding"/>
    <property type="evidence" value="ECO:0007669"/>
    <property type="project" value="InterPro"/>
</dbReference>
<evidence type="ECO:0000256" key="4">
    <source>
        <dbReference type="ARBA" id="ARBA00022794"/>
    </source>
</evidence>
<evidence type="ECO:0000256" key="9">
    <source>
        <dbReference type="SAM" id="Coils"/>
    </source>
</evidence>
<evidence type="ECO:0000256" key="7">
    <source>
        <dbReference type="ARBA" id="ARBA00023273"/>
    </source>
</evidence>
<proteinExistence type="inferred from homology"/>
<dbReference type="PANTHER" id="PTHR31363:SF0">
    <property type="entry name" value="TRAF3-INTERACTING PROTEIN 1"/>
    <property type="match status" value="1"/>
</dbReference>
<dbReference type="InterPro" id="IPR040468">
    <property type="entry name" value="TRAF3IP1_N"/>
</dbReference>
<dbReference type="OrthoDB" id="10258914at2759"/>
<dbReference type="Gene3D" id="1.10.418.50">
    <property type="entry name" value="Microtubule-binding protein MIP-T3"/>
    <property type="match status" value="1"/>
</dbReference>
<protein>
    <recommendedName>
        <fullName evidence="10">TRAF3-interacting protein 1 N-terminal domain-containing protein</fullName>
    </recommendedName>
</protein>
<name>A0A9D4YWK7_CHLVU</name>
<dbReference type="InterPro" id="IPR042576">
    <property type="entry name" value="TRAF3IP1_N_sf"/>
</dbReference>
<reference evidence="11" key="2">
    <citation type="submission" date="2020-11" db="EMBL/GenBank/DDBJ databases">
        <authorList>
            <person name="Cecchin M."/>
            <person name="Marcolungo L."/>
            <person name="Rossato M."/>
            <person name="Girolomoni L."/>
            <person name="Cosentino E."/>
            <person name="Cuine S."/>
            <person name="Li-Beisson Y."/>
            <person name="Delledonne M."/>
            <person name="Ballottari M."/>
        </authorList>
    </citation>
    <scope>NUCLEOTIDE SEQUENCE</scope>
    <source>
        <strain evidence="11">211/11P</strain>
        <tissue evidence="11">Whole cell</tissue>
    </source>
</reference>
<evidence type="ECO:0000256" key="1">
    <source>
        <dbReference type="ARBA" id="ARBA00004120"/>
    </source>
</evidence>
<dbReference type="AlphaFoldDB" id="A0A9D4YWK7"/>